<feature type="region of interest" description="Disordered" evidence="13">
    <location>
        <begin position="1"/>
        <end position="29"/>
    </location>
</feature>
<gene>
    <name evidence="15" type="primary">ALG5</name>
    <name evidence="15" type="ORF">BGZ97_001126</name>
</gene>
<reference evidence="15" key="1">
    <citation type="journal article" date="2020" name="Fungal Divers.">
        <title>Resolving the Mortierellaceae phylogeny through synthesis of multi-gene phylogenetics and phylogenomics.</title>
        <authorList>
            <person name="Vandepol N."/>
            <person name="Liber J."/>
            <person name="Desiro A."/>
            <person name="Na H."/>
            <person name="Kennedy M."/>
            <person name="Barry K."/>
            <person name="Grigoriev I.V."/>
            <person name="Miller A.N."/>
            <person name="O'Donnell K."/>
            <person name="Stajich J.E."/>
            <person name="Bonito G."/>
        </authorList>
    </citation>
    <scope>NUCLEOTIDE SEQUENCE</scope>
    <source>
        <strain evidence="15">NVP60</strain>
    </source>
</reference>
<comment type="subcellular location">
    <subcellularLocation>
        <location evidence="1">Endoplasmic reticulum membrane</location>
        <topology evidence="1">Single-pass membrane protein</topology>
    </subcellularLocation>
</comment>
<feature type="domain" description="Glycosyltransferase 2-like" evidence="14">
    <location>
        <begin position="33"/>
        <end position="214"/>
    </location>
</feature>
<dbReference type="InterPro" id="IPR001173">
    <property type="entry name" value="Glyco_trans_2-like"/>
</dbReference>
<keyword evidence="7" id="KW-0812">Transmembrane</keyword>
<evidence type="ECO:0000256" key="4">
    <source>
        <dbReference type="ARBA" id="ARBA00012583"/>
    </source>
</evidence>
<evidence type="ECO:0000256" key="8">
    <source>
        <dbReference type="ARBA" id="ARBA00022824"/>
    </source>
</evidence>
<keyword evidence="6" id="KW-0808">Transferase</keyword>
<dbReference type="AlphaFoldDB" id="A0A9P6UUM4"/>
<comment type="similarity">
    <text evidence="3">Belongs to the glycosyltransferase 2 family.</text>
</comment>
<dbReference type="GO" id="GO:0005789">
    <property type="term" value="C:endoplasmic reticulum membrane"/>
    <property type="evidence" value="ECO:0007669"/>
    <property type="project" value="UniProtKB-SubCell"/>
</dbReference>
<keyword evidence="16" id="KW-1185">Reference proteome</keyword>
<dbReference type="Proteomes" id="UP000823405">
    <property type="component" value="Unassembled WGS sequence"/>
</dbReference>
<dbReference type="InterPro" id="IPR035518">
    <property type="entry name" value="DPG_synthase"/>
</dbReference>
<evidence type="ECO:0000256" key="11">
    <source>
        <dbReference type="ARBA" id="ARBA00023136"/>
    </source>
</evidence>
<comment type="pathway">
    <text evidence="2">Protein modification; protein glycosylation.</text>
</comment>
<evidence type="ECO:0000313" key="16">
    <source>
        <dbReference type="Proteomes" id="UP000823405"/>
    </source>
</evidence>
<keyword evidence="5" id="KW-0328">Glycosyltransferase</keyword>
<evidence type="ECO:0000256" key="5">
    <source>
        <dbReference type="ARBA" id="ARBA00022676"/>
    </source>
</evidence>
<dbReference type="OrthoDB" id="3784at2759"/>
<organism evidence="15 16">
    <name type="scientific">Linnemannia gamsii</name>
    <dbReference type="NCBI Taxonomy" id="64522"/>
    <lineage>
        <taxon>Eukaryota</taxon>
        <taxon>Fungi</taxon>
        <taxon>Fungi incertae sedis</taxon>
        <taxon>Mucoromycota</taxon>
        <taxon>Mortierellomycotina</taxon>
        <taxon>Mortierellomycetes</taxon>
        <taxon>Mortierellales</taxon>
        <taxon>Mortierellaceae</taxon>
        <taxon>Linnemannia</taxon>
    </lineage>
</organism>
<evidence type="ECO:0000313" key="15">
    <source>
        <dbReference type="EMBL" id="KAG0319933.1"/>
    </source>
</evidence>
<evidence type="ECO:0000256" key="2">
    <source>
        <dbReference type="ARBA" id="ARBA00004922"/>
    </source>
</evidence>
<protein>
    <recommendedName>
        <fullName evidence="4">dolichyl-phosphate beta-glucosyltransferase</fullName>
        <ecNumber evidence="4">2.4.1.117</ecNumber>
    </recommendedName>
</protein>
<accession>A0A9P6UUM4</accession>
<proteinExistence type="inferred from homology"/>
<keyword evidence="9" id="KW-0735">Signal-anchor</keyword>
<dbReference type="GO" id="GO:0006487">
    <property type="term" value="P:protein N-linked glycosylation"/>
    <property type="evidence" value="ECO:0007669"/>
    <property type="project" value="TreeGrafter"/>
</dbReference>
<keyword evidence="10" id="KW-1133">Transmembrane helix</keyword>
<dbReference type="EMBL" id="JAAAIN010000122">
    <property type="protein sequence ID" value="KAG0319933.1"/>
    <property type="molecule type" value="Genomic_DNA"/>
</dbReference>
<evidence type="ECO:0000259" key="14">
    <source>
        <dbReference type="Pfam" id="PF00535"/>
    </source>
</evidence>
<dbReference type="CDD" id="cd04188">
    <property type="entry name" value="DPG_synthase"/>
    <property type="match status" value="1"/>
</dbReference>
<dbReference type="Pfam" id="PF00535">
    <property type="entry name" value="Glycos_transf_2"/>
    <property type="match status" value="1"/>
</dbReference>
<sequence>MKISGGSTRSDKYKAQLKPLSRTDEGTPSKTLSVVVPAYNESERLPIMMKETLDFLKEKETKDTAFTYEIMIIDDGSQDSTVRVALEMAQQENIHDIRVVSFETNRGKGGAVIQGMQYTRGEYILMVDADGATRFSDLDALHAKLKATERDGLGVAVGSRAHMVKTDAVVKRSFIRNFLMYSFHKVVYILGCRGIEDTQCGFKLFTRKAAQAIFPNMHVEGWVFDIEVLMIAQHLRIPIVEVSVAWQEIDGSKVSLMRDSIQMALDLLIIRMNYISGIWKIRPLVRAEVDNVES</sequence>
<dbReference type="SUPFAM" id="SSF53448">
    <property type="entry name" value="Nucleotide-diphospho-sugar transferases"/>
    <property type="match status" value="1"/>
</dbReference>
<evidence type="ECO:0000256" key="1">
    <source>
        <dbReference type="ARBA" id="ARBA00004389"/>
    </source>
</evidence>
<evidence type="ECO:0000256" key="12">
    <source>
        <dbReference type="ARBA" id="ARBA00045097"/>
    </source>
</evidence>
<evidence type="ECO:0000256" key="13">
    <source>
        <dbReference type="SAM" id="MobiDB-lite"/>
    </source>
</evidence>
<evidence type="ECO:0000256" key="9">
    <source>
        <dbReference type="ARBA" id="ARBA00022968"/>
    </source>
</evidence>
<dbReference type="GO" id="GO:0004581">
    <property type="term" value="F:dolichyl-phosphate beta-glucosyltransferase activity"/>
    <property type="evidence" value="ECO:0007669"/>
    <property type="project" value="UniProtKB-EC"/>
</dbReference>
<dbReference type="InterPro" id="IPR029044">
    <property type="entry name" value="Nucleotide-diphossugar_trans"/>
</dbReference>
<evidence type="ECO:0000256" key="6">
    <source>
        <dbReference type="ARBA" id="ARBA00022679"/>
    </source>
</evidence>
<dbReference type="Gene3D" id="3.90.550.10">
    <property type="entry name" value="Spore Coat Polysaccharide Biosynthesis Protein SpsA, Chain A"/>
    <property type="match status" value="1"/>
</dbReference>
<dbReference type="PANTHER" id="PTHR10859">
    <property type="entry name" value="GLYCOSYL TRANSFERASE"/>
    <property type="match status" value="1"/>
</dbReference>
<dbReference type="EC" id="2.4.1.117" evidence="4"/>
<evidence type="ECO:0000256" key="10">
    <source>
        <dbReference type="ARBA" id="ARBA00022989"/>
    </source>
</evidence>
<evidence type="ECO:0000256" key="7">
    <source>
        <dbReference type="ARBA" id="ARBA00022692"/>
    </source>
</evidence>
<comment type="catalytic activity">
    <reaction evidence="12">
        <text>a di-trans,poly-cis-dolichyl phosphate + UDP-alpha-D-glucose = a di-trans,poly-cis-dolichyl beta-D-glucosyl phosphate + UDP</text>
        <dbReference type="Rhea" id="RHEA:15401"/>
        <dbReference type="Rhea" id="RHEA-COMP:19498"/>
        <dbReference type="Rhea" id="RHEA-COMP:19502"/>
        <dbReference type="ChEBI" id="CHEBI:57525"/>
        <dbReference type="ChEBI" id="CHEBI:57683"/>
        <dbReference type="ChEBI" id="CHEBI:58223"/>
        <dbReference type="ChEBI" id="CHEBI:58885"/>
        <dbReference type="EC" id="2.4.1.117"/>
    </reaction>
    <physiologicalReaction direction="left-to-right" evidence="12">
        <dbReference type="Rhea" id="RHEA:15402"/>
    </physiologicalReaction>
</comment>
<evidence type="ECO:0000256" key="3">
    <source>
        <dbReference type="ARBA" id="ARBA00006739"/>
    </source>
</evidence>
<name>A0A9P6UUM4_9FUNG</name>
<dbReference type="PANTHER" id="PTHR10859:SF91">
    <property type="entry name" value="DOLICHYL-PHOSPHATE BETA-GLUCOSYLTRANSFERASE"/>
    <property type="match status" value="1"/>
</dbReference>
<keyword evidence="11" id="KW-0472">Membrane</keyword>
<keyword evidence="8" id="KW-0256">Endoplasmic reticulum</keyword>
<comment type="caution">
    <text evidence="15">The sequence shown here is derived from an EMBL/GenBank/DDBJ whole genome shotgun (WGS) entry which is preliminary data.</text>
</comment>